<dbReference type="OrthoDB" id="10044727at2759"/>
<accession>A0A4S8MA30</accession>
<dbReference type="PANTHER" id="PTHR35871:SF1">
    <property type="entry name" value="CXC1-LIKE CYSTEINE CLUSTER ASSOCIATED WITH KDZ TRANSPOSASES DOMAIN-CONTAINING PROTEIN"/>
    <property type="match status" value="1"/>
</dbReference>
<dbReference type="Gene3D" id="3.30.420.10">
    <property type="entry name" value="Ribonuclease H-like superfamily/Ribonuclease H"/>
    <property type="match status" value="1"/>
</dbReference>
<dbReference type="InterPro" id="IPR036397">
    <property type="entry name" value="RNaseH_sf"/>
</dbReference>
<name>A0A4S8MA30_DENBC</name>
<organism evidence="1 2">
    <name type="scientific">Dendrothele bispora (strain CBS 962.96)</name>
    <dbReference type="NCBI Taxonomy" id="1314807"/>
    <lineage>
        <taxon>Eukaryota</taxon>
        <taxon>Fungi</taxon>
        <taxon>Dikarya</taxon>
        <taxon>Basidiomycota</taxon>
        <taxon>Agaricomycotina</taxon>
        <taxon>Agaricomycetes</taxon>
        <taxon>Agaricomycetidae</taxon>
        <taxon>Agaricales</taxon>
        <taxon>Agaricales incertae sedis</taxon>
        <taxon>Dendrothele</taxon>
    </lineage>
</organism>
<gene>
    <name evidence="1" type="ORF">K435DRAFT_660226</name>
</gene>
<evidence type="ECO:0008006" key="3">
    <source>
        <dbReference type="Google" id="ProtNLM"/>
    </source>
</evidence>
<proteinExistence type="predicted"/>
<dbReference type="EMBL" id="ML179130">
    <property type="protein sequence ID" value="THU98763.1"/>
    <property type="molecule type" value="Genomic_DNA"/>
</dbReference>
<reference evidence="1 2" key="1">
    <citation type="journal article" date="2019" name="Nat. Ecol. Evol.">
        <title>Megaphylogeny resolves global patterns of mushroom evolution.</title>
        <authorList>
            <person name="Varga T."/>
            <person name="Krizsan K."/>
            <person name="Foldi C."/>
            <person name="Dima B."/>
            <person name="Sanchez-Garcia M."/>
            <person name="Sanchez-Ramirez S."/>
            <person name="Szollosi G.J."/>
            <person name="Szarkandi J.G."/>
            <person name="Papp V."/>
            <person name="Albert L."/>
            <person name="Andreopoulos W."/>
            <person name="Angelini C."/>
            <person name="Antonin V."/>
            <person name="Barry K.W."/>
            <person name="Bougher N.L."/>
            <person name="Buchanan P."/>
            <person name="Buyck B."/>
            <person name="Bense V."/>
            <person name="Catcheside P."/>
            <person name="Chovatia M."/>
            <person name="Cooper J."/>
            <person name="Damon W."/>
            <person name="Desjardin D."/>
            <person name="Finy P."/>
            <person name="Geml J."/>
            <person name="Haridas S."/>
            <person name="Hughes K."/>
            <person name="Justo A."/>
            <person name="Karasinski D."/>
            <person name="Kautmanova I."/>
            <person name="Kiss B."/>
            <person name="Kocsube S."/>
            <person name="Kotiranta H."/>
            <person name="LaButti K.M."/>
            <person name="Lechner B.E."/>
            <person name="Liimatainen K."/>
            <person name="Lipzen A."/>
            <person name="Lukacs Z."/>
            <person name="Mihaltcheva S."/>
            <person name="Morgado L.N."/>
            <person name="Niskanen T."/>
            <person name="Noordeloos M.E."/>
            <person name="Ohm R.A."/>
            <person name="Ortiz-Santana B."/>
            <person name="Ovrebo C."/>
            <person name="Racz N."/>
            <person name="Riley R."/>
            <person name="Savchenko A."/>
            <person name="Shiryaev A."/>
            <person name="Soop K."/>
            <person name="Spirin V."/>
            <person name="Szebenyi C."/>
            <person name="Tomsovsky M."/>
            <person name="Tulloss R.E."/>
            <person name="Uehling J."/>
            <person name="Grigoriev I.V."/>
            <person name="Vagvolgyi C."/>
            <person name="Papp T."/>
            <person name="Martin F.M."/>
            <person name="Miettinen O."/>
            <person name="Hibbett D.S."/>
            <person name="Nagy L.G."/>
        </authorList>
    </citation>
    <scope>NUCLEOTIDE SEQUENCE [LARGE SCALE GENOMIC DNA]</scope>
    <source>
        <strain evidence="1 2">CBS 962.96</strain>
    </source>
</reference>
<dbReference type="PANTHER" id="PTHR35871">
    <property type="entry name" value="EXPRESSED PROTEIN"/>
    <property type="match status" value="1"/>
</dbReference>
<sequence length="531" mass="61453">MRSFLKLYTDPLSNTYGKWRASSIQAAVSLDRGTYCARQLRILARTYILDRKVLPNNPYGRWSACLLTDEDLANEVTLYLQELGTNITAEKLVLYLSRDDVMERHSIDRIISTRTARRYLNILGYRFHEAKKGQYKDGHEREDVTIYRDTQFIPKMKSLLAHSNLYDRDGKPLPPSVPNGKQVIIWYHDETIFYAHDRRRKAWYHKDSAAKLGAKGEGVTLMIADFVSAEFGWLASPDGESRARREFRPGKNKDGYFTAEDIQAQVKEAMDIVQEWYPGYEHVFVYDNTTHLKRPEGALSARKMLKGPSGNFFVEVTERDADGKPVYRSDGKLKKVKKEMGPGKLPNGQDQPLYFPKGHKKEGQFKGMEVILQERGINTTGKKAECNKNFRCPPTATDCCLRRILYNQPDFVEVESILETTCKERGVQVVFLPKFHCELNPIEQCWGYAKRVYRFYPESSKEDDLRRNALESLDQVPLLSIRRFTTRTHRFMDAYARGLNGRQAAWATRKYRGHRVLPTNIMQELLEESIV</sequence>
<dbReference type="AlphaFoldDB" id="A0A4S8MA30"/>
<dbReference type="Proteomes" id="UP000297245">
    <property type="component" value="Unassembled WGS sequence"/>
</dbReference>
<dbReference type="GO" id="GO:0003676">
    <property type="term" value="F:nucleic acid binding"/>
    <property type="evidence" value="ECO:0007669"/>
    <property type="project" value="InterPro"/>
</dbReference>
<evidence type="ECO:0000313" key="2">
    <source>
        <dbReference type="Proteomes" id="UP000297245"/>
    </source>
</evidence>
<keyword evidence="2" id="KW-1185">Reference proteome</keyword>
<evidence type="ECO:0000313" key="1">
    <source>
        <dbReference type="EMBL" id="THU98763.1"/>
    </source>
</evidence>
<protein>
    <recommendedName>
        <fullName evidence="3">Tc1-like transposase DDE domain-containing protein</fullName>
    </recommendedName>
</protein>